<evidence type="ECO:0000256" key="1">
    <source>
        <dbReference type="SAM" id="MobiDB-lite"/>
    </source>
</evidence>
<organism evidence="2 3">
    <name type="scientific">Ditylenchus dipsaci</name>
    <dbReference type="NCBI Taxonomy" id="166011"/>
    <lineage>
        <taxon>Eukaryota</taxon>
        <taxon>Metazoa</taxon>
        <taxon>Ecdysozoa</taxon>
        <taxon>Nematoda</taxon>
        <taxon>Chromadorea</taxon>
        <taxon>Rhabditida</taxon>
        <taxon>Tylenchina</taxon>
        <taxon>Tylenchomorpha</taxon>
        <taxon>Sphaerularioidea</taxon>
        <taxon>Anguinidae</taxon>
        <taxon>Anguininae</taxon>
        <taxon>Ditylenchus</taxon>
    </lineage>
</organism>
<name>A0A915DTN2_9BILA</name>
<sequence>MIGDRIDVMAHGFRRPSGFDSDLVDGKFAAVADLQTKLAQLARGSQTRNFNPTHFRSREEEPLICQMQPVKSSRFVGNQLPSTSKASSSNLRKWPKLQRRAGDKEDKVVIAPPKTKKSAKLRRKESEVRVVTSNGSHVALPRYGYPSGVTPISGDVAR</sequence>
<feature type="region of interest" description="Disordered" evidence="1">
    <location>
        <begin position="74"/>
        <end position="128"/>
    </location>
</feature>
<proteinExistence type="predicted"/>
<accession>A0A915DTN2</accession>
<evidence type="ECO:0000313" key="3">
    <source>
        <dbReference type="WBParaSite" id="jg23393"/>
    </source>
</evidence>
<evidence type="ECO:0000313" key="2">
    <source>
        <dbReference type="Proteomes" id="UP000887574"/>
    </source>
</evidence>
<dbReference type="WBParaSite" id="jg23393">
    <property type="protein sequence ID" value="jg23393"/>
    <property type="gene ID" value="jg23393"/>
</dbReference>
<protein>
    <submittedName>
        <fullName evidence="3">Uncharacterized protein</fullName>
    </submittedName>
</protein>
<reference evidence="3" key="1">
    <citation type="submission" date="2022-11" db="UniProtKB">
        <authorList>
            <consortium name="WormBaseParasite"/>
        </authorList>
    </citation>
    <scope>IDENTIFICATION</scope>
</reference>
<feature type="compositionally biased region" description="Basic residues" evidence="1">
    <location>
        <begin position="114"/>
        <end position="123"/>
    </location>
</feature>
<dbReference type="AlphaFoldDB" id="A0A915DTN2"/>
<keyword evidence="2" id="KW-1185">Reference proteome</keyword>
<feature type="compositionally biased region" description="Polar residues" evidence="1">
    <location>
        <begin position="74"/>
        <end position="91"/>
    </location>
</feature>
<dbReference type="Proteomes" id="UP000887574">
    <property type="component" value="Unplaced"/>
</dbReference>